<dbReference type="Proteomes" id="UP000005439">
    <property type="component" value="Chromosome"/>
</dbReference>
<sequence length="296" mass="33188">MSVDISQENVQPLIYAFIGPSGTGKSHRASLVAVDKGVDTIIDDGLLIHQGRILAGYSAKREATRMGAVRRAIMQDPQHAEEVRQALRALEPKAILILGTSRNMIFRIQDALGLSDAPIEWIFIEEIATEAERQLARRIRTEEGKHVIPAPTMEVQKSFSGYLVDPLRFIFRRKGRQVEVEKSIVRPTYSSLGRFYIADSALTSIIQLSLQPMPEIAKISRIVVQSASEGILVDLEVALRSRQQLFRILERAQQEVERQLEYMTSLNVLSVRITAKGISCQAEWSAPKSRIARMPT</sequence>
<dbReference type="AlphaFoldDB" id="G8U0L8"/>
<dbReference type="KEGG" id="sap:Sulac_0733"/>
<dbReference type="InterPro" id="IPR027417">
    <property type="entry name" value="P-loop_NTPase"/>
</dbReference>
<evidence type="ECO:0000313" key="2">
    <source>
        <dbReference type="Proteomes" id="UP000005439"/>
    </source>
</evidence>
<name>G8U0L8_SULAD</name>
<evidence type="ECO:0000313" key="1">
    <source>
        <dbReference type="EMBL" id="AEW04240.1"/>
    </source>
</evidence>
<dbReference type="HOGENOM" id="CLU_056712_0_0_9"/>
<dbReference type="PATRIC" id="fig|679936.5.peg.781"/>
<evidence type="ECO:0008006" key="3">
    <source>
        <dbReference type="Google" id="ProtNLM"/>
    </source>
</evidence>
<protein>
    <recommendedName>
        <fullName evidence="3">Asp23/Gls24 family envelope stress response protein</fullName>
    </recommendedName>
</protein>
<reference evidence="2" key="1">
    <citation type="submission" date="2011-12" db="EMBL/GenBank/DDBJ databases">
        <title>The complete genome of chromosome of Sulfobacillus acidophilus DSM 10332.</title>
        <authorList>
            <person name="Lucas S."/>
            <person name="Han J."/>
            <person name="Lapidus A."/>
            <person name="Bruce D."/>
            <person name="Goodwin L."/>
            <person name="Pitluck S."/>
            <person name="Peters L."/>
            <person name="Kyrpides N."/>
            <person name="Mavromatis K."/>
            <person name="Ivanova N."/>
            <person name="Mikhailova N."/>
            <person name="Chertkov O."/>
            <person name="Saunders E."/>
            <person name="Detter J.C."/>
            <person name="Tapia R."/>
            <person name="Han C."/>
            <person name="Land M."/>
            <person name="Hauser L."/>
            <person name="Markowitz V."/>
            <person name="Cheng J.-F."/>
            <person name="Hugenholtz P."/>
            <person name="Woyke T."/>
            <person name="Wu D."/>
            <person name="Pukall R."/>
            <person name="Gehrich-Schroeter G."/>
            <person name="Schneider S."/>
            <person name="Klenk H.-P."/>
            <person name="Eisen J.A."/>
        </authorList>
    </citation>
    <scope>NUCLEOTIDE SEQUENCE [LARGE SCALE GENOMIC DNA]</scope>
    <source>
        <strain evidence="2">ATCC 700253 / DSM 10332 / NAL</strain>
    </source>
</reference>
<dbReference type="SUPFAM" id="SSF52540">
    <property type="entry name" value="P-loop containing nucleoside triphosphate hydrolases"/>
    <property type="match status" value="1"/>
</dbReference>
<dbReference type="EMBL" id="CP003179">
    <property type="protein sequence ID" value="AEW04240.1"/>
    <property type="molecule type" value="Genomic_DNA"/>
</dbReference>
<keyword evidence="2" id="KW-1185">Reference proteome</keyword>
<gene>
    <name evidence="1" type="ordered locus">Sulac_0733</name>
</gene>
<accession>G8U0L8</accession>
<reference evidence="1 2" key="2">
    <citation type="journal article" date="2012" name="Stand. Genomic Sci.">
        <title>Complete genome sequence of the moderately thermophilic mineral-sulfide-oxidizing firmicute Sulfobacillus acidophilus type strain (NAL(T)).</title>
        <authorList>
            <person name="Anderson I."/>
            <person name="Chertkov O."/>
            <person name="Chen A."/>
            <person name="Saunders E."/>
            <person name="Lapidus A."/>
            <person name="Nolan M."/>
            <person name="Lucas S."/>
            <person name="Hammon N."/>
            <person name="Deshpande S."/>
            <person name="Cheng J.F."/>
            <person name="Han C."/>
            <person name="Tapia R."/>
            <person name="Goodwin L.A."/>
            <person name="Pitluck S."/>
            <person name="Liolios K."/>
            <person name="Pagani I."/>
            <person name="Ivanova N."/>
            <person name="Mikhailova N."/>
            <person name="Pati A."/>
            <person name="Palaniappan K."/>
            <person name="Land M."/>
            <person name="Pan C."/>
            <person name="Rohde M."/>
            <person name="Pukall R."/>
            <person name="Goker M."/>
            <person name="Detter J.C."/>
            <person name="Woyke T."/>
            <person name="Bristow J."/>
            <person name="Eisen J.A."/>
            <person name="Markowitz V."/>
            <person name="Hugenholtz P."/>
            <person name="Kyrpides N.C."/>
            <person name="Klenk H.P."/>
            <person name="Mavromatis K."/>
        </authorList>
    </citation>
    <scope>NUCLEOTIDE SEQUENCE [LARGE SCALE GENOMIC DNA]</scope>
    <source>
        <strain evidence="2">ATCC 700253 / DSM 10332 / NAL</strain>
    </source>
</reference>
<dbReference type="STRING" id="679936.Sulac_0733"/>
<proteinExistence type="predicted"/>
<organism evidence="1 2">
    <name type="scientific">Sulfobacillus acidophilus (strain ATCC 700253 / DSM 10332 / NAL)</name>
    <dbReference type="NCBI Taxonomy" id="679936"/>
    <lineage>
        <taxon>Bacteria</taxon>
        <taxon>Bacillati</taxon>
        <taxon>Bacillota</taxon>
        <taxon>Clostridia</taxon>
        <taxon>Eubacteriales</taxon>
        <taxon>Clostridiales Family XVII. Incertae Sedis</taxon>
        <taxon>Sulfobacillus</taxon>
    </lineage>
</organism>